<comment type="caution">
    <text evidence="1">The sequence shown here is derived from an EMBL/GenBank/DDBJ whole genome shotgun (WGS) entry which is preliminary data.</text>
</comment>
<dbReference type="HOGENOM" id="CLU_1835626_0_0_1"/>
<accession>A0A0B4H6T5</accession>
<dbReference type="AlphaFoldDB" id="A0A0B4H6T5"/>
<name>A0A0B4H6T5_METGA</name>
<sequence length="146" mass="16477">MEKHPRIGLLQTSSPGCWPSAAYPAPAAWAAPQRAGAQRRTWKFYCAHNAIIRTGAFRRHRMLPVETESYETNPPTLLDFLRREHRWYQCIMKYWFLLKEPGLQSVSHFQVCQILASYLGPASGFLWMLIGIVAESSPGLAAATDG</sequence>
<proteinExistence type="predicted"/>
<protein>
    <submittedName>
        <fullName evidence="1">Uncharacterized protein</fullName>
    </submittedName>
</protein>
<keyword evidence="2" id="KW-1185">Reference proteome</keyword>
<reference evidence="1 2" key="1">
    <citation type="journal article" date="2014" name="Proc. Natl. Acad. Sci. U.S.A.">
        <title>Trajectory and genomic determinants of fungal-pathogen speciation and host adaptation.</title>
        <authorList>
            <person name="Hu X."/>
            <person name="Xiao G."/>
            <person name="Zheng P."/>
            <person name="Shang Y."/>
            <person name="Su Y."/>
            <person name="Zhang X."/>
            <person name="Liu X."/>
            <person name="Zhan S."/>
            <person name="St Leger R.J."/>
            <person name="Wang C."/>
        </authorList>
    </citation>
    <scope>NUCLEOTIDE SEQUENCE [LARGE SCALE GENOMIC DNA]</scope>
    <source>
        <strain evidence="1 2">ARSEF 977</strain>
    </source>
</reference>
<organism evidence="1 2">
    <name type="scientific">Metarhizium guizhouense (strain ARSEF 977)</name>
    <dbReference type="NCBI Taxonomy" id="1276136"/>
    <lineage>
        <taxon>Eukaryota</taxon>
        <taxon>Fungi</taxon>
        <taxon>Dikarya</taxon>
        <taxon>Ascomycota</taxon>
        <taxon>Pezizomycotina</taxon>
        <taxon>Sordariomycetes</taxon>
        <taxon>Hypocreomycetidae</taxon>
        <taxon>Hypocreales</taxon>
        <taxon>Clavicipitaceae</taxon>
        <taxon>Metarhizium</taxon>
    </lineage>
</organism>
<evidence type="ECO:0000313" key="1">
    <source>
        <dbReference type="EMBL" id="KID87717.1"/>
    </source>
</evidence>
<dbReference type="OrthoDB" id="3717264at2759"/>
<dbReference type="EMBL" id="AZNH01000015">
    <property type="protein sequence ID" value="KID87717.1"/>
    <property type="molecule type" value="Genomic_DNA"/>
</dbReference>
<gene>
    <name evidence="1" type="ORF">MGU_05366</name>
</gene>
<dbReference type="Proteomes" id="UP000031192">
    <property type="component" value="Unassembled WGS sequence"/>
</dbReference>
<evidence type="ECO:0000313" key="2">
    <source>
        <dbReference type="Proteomes" id="UP000031192"/>
    </source>
</evidence>